<dbReference type="Pfam" id="PF00583">
    <property type="entry name" value="Acetyltransf_1"/>
    <property type="match status" value="1"/>
</dbReference>
<dbReference type="OrthoDB" id="249099at2759"/>
<dbReference type="PANTHER" id="PTHR47443">
    <property type="entry name" value="ACYL-COA N-ACYLTRANSFERASES (NAT) SUPERFAMILY PROTEIN"/>
    <property type="match status" value="1"/>
</dbReference>
<dbReference type="PANTHER" id="PTHR47443:SF3">
    <property type="entry name" value="GCN5-RELATED N-ACETYLTRANSFERASE 4, CHLOROPLASTIC"/>
    <property type="match status" value="1"/>
</dbReference>
<sequence>MQEVVAGGHLQNLGCLDHLPLGSPSARFYSRFSRSHGGFTTTSNLVEVISHGPPAAVISNTVPYDTERPLQIAVREATIVDFWEVADTHCGAFLPELVFPMDALMRLDRVVAMVGGLTVPLGCRRNCLVAVSDCWHSDLGHREQPLENEPLAGLKLSSVLGVLTVDTLADFLPRRKSTGSRRTGIAYISNVAVRQTARRKGIARRLVQEAELAFLSVILVHMKATGA</sequence>
<dbReference type="InterPro" id="IPR000182">
    <property type="entry name" value="GNAT_dom"/>
</dbReference>
<comment type="caution">
    <text evidence="2">The sequence shown here is derived from an EMBL/GenBank/DDBJ whole genome shotgun (WGS) entry which is preliminary data.</text>
</comment>
<evidence type="ECO:0000259" key="1">
    <source>
        <dbReference type="Pfam" id="PF00583"/>
    </source>
</evidence>
<reference evidence="2" key="1">
    <citation type="submission" date="2021-01" db="EMBL/GenBank/DDBJ databases">
        <title>Adiantum capillus-veneris genome.</title>
        <authorList>
            <person name="Fang Y."/>
            <person name="Liao Q."/>
        </authorList>
    </citation>
    <scope>NUCLEOTIDE SEQUENCE</scope>
    <source>
        <strain evidence="2">H3</strain>
        <tissue evidence="2">Leaf</tissue>
    </source>
</reference>
<keyword evidence="3" id="KW-1185">Reference proteome</keyword>
<dbReference type="AlphaFoldDB" id="A0A9D4ZR54"/>
<dbReference type="InterPro" id="IPR016181">
    <property type="entry name" value="Acyl_CoA_acyltransferase"/>
</dbReference>
<organism evidence="2 3">
    <name type="scientific">Adiantum capillus-veneris</name>
    <name type="common">Maidenhair fern</name>
    <dbReference type="NCBI Taxonomy" id="13818"/>
    <lineage>
        <taxon>Eukaryota</taxon>
        <taxon>Viridiplantae</taxon>
        <taxon>Streptophyta</taxon>
        <taxon>Embryophyta</taxon>
        <taxon>Tracheophyta</taxon>
        <taxon>Polypodiopsida</taxon>
        <taxon>Polypodiidae</taxon>
        <taxon>Polypodiales</taxon>
        <taxon>Pteridineae</taxon>
        <taxon>Pteridaceae</taxon>
        <taxon>Vittarioideae</taxon>
        <taxon>Adiantum</taxon>
    </lineage>
</organism>
<evidence type="ECO:0000313" key="2">
    <source>
        <dbReference type="EMBL" id="KAI5082180.1"/>
    </source>
</evidence>
<dbReference type="CDD" id="cd04301">
    <property type="entry name" value="NAT_SF"/>
    <property type="match status" value="1"/>
</dbReference>
<name>A0A9D4ZR54_ADICA</name>
<gene>
    <name evidence="2" type="ORF">GOP47_0001923</name>
</gene>
<evidence type="ECO:0000313" key="3">
    <source>
        <dbReference type="Proteomes" id="UP000886520"/>
    </source>
</evidence>
<dbReference type="Proteomes" id="UP000886520">
    <property type="component" value="Chromosome 2"/>
</dbReference>
<dbReference type="GO" id="GO:0009507">
    <property type="term" value="C:chloroplast"/>
    <property type="evidence" value="ECO:0007669"/>
    <property type="project" value="TreeGrafter"/>
</dbReference>
<dbReference type="SUPFAM" id="SSF55729">
    <property type="entry name" value="Acyl-CoA N-acyltransferases (Nat)"/>
    <property type="match status" value="2"/>
</dbReference>
<proteinExistence type="predicted"/>
<dbReference type="EMBL" id="JABFUD020000003">
    <property type="protein sequence ID" value="KAI5082180.1"/>
    <property type="molecule type" value="Genomic_DNA"/>
</dbReference>
<protein>
    <recommendedName>
        <fullName evidence="1">N-acetyltransferase domain-containing protein</fullName>
    </recommendedName>
</protein>
<accession>A0A9D4ZR54</accession>
<dbReference type="GO" id="GO:0008080">
    <property type="term" value="F:N-acetyltransferase activity"/>
    <property type="evidence" value="ECO:0007669"/>
    <property type="project" value="TreeGrafter"/>
</dbReference>
<dbReference type="Gene3D" id="3.40.630.30">
    <property type="match status" value="1"/>
</dbReference>
<feature type="domain" description="N-acetyltransferase" evidence="1">
    <location>
        <begin position="176"/>
        <end position="211"/>
    </location>
</feature>